<dbReference type="RefSeq" id="XP_016582885.1">
    <property type="nucleotide sequence ID" value="XM_016731953.1"/>
</dbReference>
<feature type="region of interest" description="Disordered" evidence="2">
    <location>
        <begin position="219"/>
        <end position="322"/>
    </location>
</feature>
<evidence type="ECO:0000313" key="4">
    <source>
        <dbReference type="EMBL" id="KJR80209.1"/>
    </source>
</evidence>
<dbReference type="InterPro" id="IPR045091">
    <property type="entry name" value="Mad2-like"/>
</dbReference>
<evidence type="ECO:0000256" key="1">
    <source>
        <dbReference type="ARBA" id="ARBA00010348"/>
    </source>
</evidence>
<dbReference type="InterPro" id="IPR036570">
    <property type="entry name" value="HORMA_dom_sf"/>
</dbReference>
<comment type="similarity">
    <text evidence="1">Belongs to the MAD2 family.</text>
</comment>
<proteinExistence type="inferred from homology"/>
<feature type="domain" description="HORMA" evidence="3">
    <location>
        <begin position="99"/>
        <end position="420"/>
    </location>
</feature>
<accession>A0A0F2LTM6</accession>
<dbReference type="GO" id="GO:0016035">
    <property type="term" value="C:zeta DNA polymerase complex"/>
    <property type="evidence" value="ECO:0007669"/>
    <property type="project" value="TreeGrafter"/>
</dbReference>
<dbReference type="Gene3D" id="3.30.900.10">
    <property type="entry name" value="HORMA domain"/>
    <property type="match status" value="1"/>
</dbReference>
<dbReference type="EMBL" id="AXCR01000012">
    <property type="protein sequence ID" value="KJR80209.1"/>
    <property type="molecule type" value="Genomic_DNA"/>
</dbReference>
<organism evidence="4 5">
    <name type="scientific">Sporothrix schenckii 1099-18</name>
    <dbReference type="NCBI Taxonomy" id="1397361"/>
    <lineage>
        <taxon>Eukaryota</taxon>
        <taxon>Fungi</taxon>
        <taxon>Dikarya</taxon>
        <taxon>Ascomycota</taxon>
        <taxon>Pezizomycotina</taxon>
        <taxon>Sordariomycetes</taxon>
        <taxon>Sordariomycetidae</taxon>
        <taxon>Ophiostomatales</taxon>
        <taxon>Ophiostomataceae</taxon>
        <taxon>Sporothrix</taxon>
    </lineage>
</organism>
<dbReference type="OrthoDB" id="21254at2759"/>
<evidence type="ECO:0000259" key="3">
    <source>
        <dbReference type="PROSITE" id="PS50815"/>
    </source>
</evidence>
<feature type="compositionally biased region" description="Acidic residues" evidence="2">
    <location>
        <begin position="280"/>
        <end position="297"/>
    </location>
</feature>
<dbReference type="AlphaFoldDB" id="A0A0F2LTM6"/>
<evidence type="ECO:0000313" key="5">
    <source>
        <dbReference type="Proteomes" id="UP000033710"/>
    </source>
</evidence>
<dbReference type="PROSITE" id="PS50815">
    <property type="entry name" value="HORMA"/>
    <property type="match status" value="1"/>
</dbReference>
<reference evidence="4 5" key="1">
    <citation type="journal article" date="2014" name="BMC Genomics">
        <title>Comparative genomics of the major fungal agents of human and animal Sporotrichosis: Sporothrix schenckii and Sporothrix brasiliensis.</title>
        <authorList>
            <person name="Teixeira M.M."/>
            <person name="de Almeida L.G."/>
            <person name="Kubitschek-Barreira P."/>
            <person name="Alves F.L."/>
            <person name="Kioshima E.S."/>
            <person name="Abadio A.K."/>
            <person name="Fernandes L."/>
            <person name="Derengowski L.S."/>
            <person name="Ferreira K.S."/>
            <person name="Souza R.C."/>
            <person name="Ruiz J.C."/>
            <person name="de Andrade N.C."/>
            <person name="Paes H.C."/>
            <person name="Nicola A.M."/>
            <person name="Albuquerque P."/>
            <person name="Gerber A.L."/>
            <person name="Martins V.P."/>
            <person name="Peconick L.D."/>
            <person name="Neto A.V."/>
            <person name="Chaucanez C.B."/>
            <person name="Silva P.A."/>
            <person name="Cunha O.L."/>
            <person name="de Oliveira F.F."/>
            <person name="dos Santos T.C."/>
            <person name="Barros A.L."/>
            <person name="Soares M.A."/>
            <person name="de Oliveira L.M."/>
            <person name="Marini M.M."/>
            <person name="Villalobos-Duno H."/>
            <person name="Cunha M.M."/>
            <person name="de Hoog S."/>
            <person name="da Silveira J.F."/>
            <person name="Henrissat B."/>
            <person name="Nino-Vega G.A."/>
            <person name="Cisalpino P.S."/>
            <person name="Mora-Montes H.M."/>
            <person name="Almeida S.R."/>
            <person name="Stajich J.E."/>
            <person name="Lopes-Bezerra L.M."/>
            <person name="Vasconcelos A.T."/>
            <person name="Felipe M.S."/>
        </authorList>
    </citation>
    <scope>NUCLEOTIDE SEQUENCE [LARGE SCALE GENOMIC DNA]</scope>
    <source>
        <strain evidence="4 5">1099-18</strain>
    </source>
</reference>
<dbReference type="GeneID" id="27667230"/>
<dbReference type="PANTHER" id="PTHR11842">
    <property type="entry name" value="MITOTIC SPINDLE ASSEMBLY CHECKPOINT PROTEIN MAD2"/>
    <property type="match status" value="1"/>
</dbReference>
<dbReference type="VEuPathDB" id="FungiDB:SPSK_05203"/>
<dbReference type="PANTHER" id="PTHR11842:SF10">
    <property type="entry name" value="MITOTIC SPINDLE ASSEMBLY CHECKPOINT PROTEIN MAD2B"/>
    <property type="match status" value="1"/>
</dbReference>
<name>A0A0F2LTM6_SPOSC</name>
<feature type="region of interest" description="Disordered" evidence="2">
    <location>
        <begin position="431"/>
        <end position="495"/>
    </location>
</feature>
<evidence type="ECO:0000256" key="2">
    <source>
        <dbReference type="SAM" id="MobiDB-lite"/>
    </source>
</evidence>
<dbReference type="KEGG" id="ssck:SPSK_05203"/>
<gene>
    <name evidence="4" type="ORF">SPSK_05203</name>
</gene>
<comment type="caution">
    <text evidence="4">The sequence shown here is derived from an EMBL/GenBank/DDBJ whole genome shotgun (WGS) entry which is preliminary data.</text>
</comment>
<feature type="compositionally biased region" description="Polar residues" evidence="2">
    <location>
        <begin position="476"/>
        <end position="495"/>
    </location>
</feature>
<dbReference type="InterPro" id="IPR003511">
    <property type="entry name" value="HORMA_dom"/>
</dbReference>
<dbReference type="Proteomes" id="UP000033710">
    <property type="component" value="Unassembled WGS sequence"/>
</dbReference>
<feature type="compositionally biased region" description="Basic and acidic residues" evidence="2">
    <location>
        <begin position="225"/>
        <end position="247"/>
    </location>
</feature>
<dbReference type="SUPFAM" id="SSF56019">
    <property type="entry name" value="The spindle assembly checkpoint protein mad2"/>
    <property type="match status" value="1"/>
</dbReference>
<protein>
    <submittedName>
        <fullName evidence="4">HORMA domain-containing protein 1</fullName>
    </submittedName>
</protein>
<sequence>MRGRQLRPMAGCLAKSKQQERLNPCTYGGGAVVVAGGLCAVQQCLPNARERQMPRQKSRSDTTKATRGNHVFWRLAQAFVTFDDDADINMSSLSLDEAARLYSTLHHFFEVAVHAILYYRRLYPERAFASATAFDVPVHQSRHPAVCAWVRAAVEQVMIQIAGGEADENSLPADNVNAVAVVVHAPYKTTTGSAQAHSLPPGAVLERWVFDVRHLPRGWPGGAETLRRMQKDTDKRGRQDEERDRERRGRRRRRISPDKADTDGTEEGPGVENGGRYNYYDEEEELANAESEAELDESGSASEGAGDEDETTDVPQAGSADAINWKDLNDQLRGVLQRLAQAGQQLGSLPNGCTFTMAIELGDGDRAEQYSKKRDVDANWVPEVGSHKRKFGGGSTSGIGASTTSIRSIDSSPLFLECWVEESAVKQAAAEGAPSAKLASTARSAGDLQPPPPVASASTATSNGSVSFDKIMAPHSSINGEGTPQTSKGKTVSFS</sequence>
<reference evidence="4 5" key="2">
    <citation type="journal article" date="2015" name="Eukaryot. Cell">
        <title>Asexual propagation of a virulent clone complex in a human and feline outbreak of sporotrichosis.</title>
        <authorList>
            <person name="Teixeira Mde M."/>
            <person name="Rodrigues A.M."/>
            <person name="Tsui C.K."/>
            <person name="de Almeida L.G."/>
            <person name="Van Diepeningen A.D."/>
            <person name="van den Ende B.G."/>
            <person name="Fernandes G.F."/>
            <person name="Kano R."/>
            <person name="Hamelin R.C."/>
            <person name="Lopes-Bezerra L.M."/>
            <person name="Vasconcelos A.T."/>
            <person name="de Hoog S."/>
            <person name="de Camargo Z.P."/>
            <person name="Felipe M.S."/>
        </authorList>
    </citation>
    <scope>NUCLEOTIDE SEQUENCE [LARGE SCALE GENOMIC DNA]</scope>
    <source>
        <strain evidence="4 5">1099-18</strain>
    </source>
</reference>